<dbReference type="InterPro" id="IPR016197">
    <property type="entry name" value="Chromo-like_dom_sf"/>
</dbReference>
<comment type="subcellular location">
    <subcellularLocation>
        <location evidence="1">Nucleus</location>
    </subcellularLocation>
</comment>
<sequence>MAEDAERVEPGESEDEVEDVYEVERIIDMRVEEGEVLYRVRWKNYCSDDDTWEPEAHLEDCREVLVNFKKKIAESKKEAEAKKTLKVLPTKSELYDADSTSDSDRERPAAVPVKKKKKHHQQQQPPQQQRVEEPPPKDRKKKKKKKKKERRQEDIRPLPAPETDEEEGPPTTPASSPKRDAVADSDEDEPEPKPKLEPEPEPAPAKKHKKDKSKIKSQEAKKKRRAEVKADTSGDDTAPIEEDISEDQETAAEDSSTDVLRTAQRIYLDDKFKEKKGKWEVKLQGFKDLIQKKESKKPSASPKDSSLQKLKSLTTKAKEELASDSSDSSTAHRKSKSKERTPTAATSTKLKEERAKEERSREDRAKEDSAPAQKDSSTNLFEKFLLNCGEAKDRAPRRPASHLAAPEKTASKPQKIIGKIEKITKASKESPGQREGERSDKLKHTEAPSKASQSHGFSLDSEELEGGRPVDEAPRGAAWDRYSSTARRREDSEPRLFMACEEPMESQEEAPDRTEKSQATLSLGMDLNLDWMTLEDFQKHLNGEDEVLSGPPLSPSELRDAVKSGDYLAVKLALNSKEDYNLDQEFVF</sequence>
<dbReference type="PANTHER" id="PTHR22812">
    <property type="entry name" value="CHROMOBOX PROTEIN"/>
    <property type="match status" value="1"/>
</dbReference>
<dbReference type="Gene3D" id="2.40.50.40">
    <property type="match status" value="1"/>
</dbReference>
<dbReference type="InterPro" id="IPR051219">
    <property type="entry name" value="Heterochromatin_chromo-domain"/>
</dbReference>
<dbReference type="InterPro" id="IPR023780">
    <property type="entry name" value="Chromo_domain"/>
</dbReference>
<evidence type="ECO:0000256" key="3">
    <source>
        <dbReference type="SAM" id="MobiDB-lite"/>
    </source>
</evidence>
<dbReference type="PROSITE" id="PS50013">
    <property type="entry name" value="CHROMO_2"/>
    <property type="match status" value="1"/>
</dbReference>
<reference evidence="5 6" key="1">
    <citation type="submission" date="2024-04" db="EMBL/GenBank/DDBJ databases">
        <authorList>
            <person name="Waldvogel A.-M."/>
            <person name="Schoenle A."/>
        </authorList>
    </citation>
    <scope>NUCLEOTIDE SEQUENCE [LARGE SCALE GENOMIC DNA]</scope>
</reference>
<organism evidence="5 6">
    <name type="scientific">Knipowitschia caucasica</name>
    <name type="common">Caucasian dwarf goby</name>
    <name type="synonym">Pomatoschistus caucasicus</name>
    <dbReference type="NCBI Taxonomy" id="637954"/>
    <lineage>
        <taxon>Eukaryota</taxon>
        <taxon>Metazoa</taxon>
        <taxon>Chordata</taxon>
        <taxon>Craniata</taxon>
        <taxon>Vertebrata</taxon>
        <taxon>Euteleostomi</taxon>
        <taxon>Actinopterygii</taxon>
        <taxon>Neopterygii</taxon>
        <taxon>Teleostei</taxon>
        <taxon>Neoteleostei</taxon>
        <taxon>Acanthomorphata</taxon>
        <taxon>Gobiaria</taxon>
        <taxon>Gobiiformes</taxon>
        <taxon>Gobioidei</taxon>
        <taxon>Gobiidae</taxon>
        <taxon>Gobiinae</taxon>
        <taxon>Knipowitschia</taxon>
    </lineage>
</organism>
<feature type="region of interest" description="Disordered" evidence="3">
    <location>
        <begin position="285"/>
        <end position="496"/>
    </location>
</feature>
<evidence type="ECO:0000313" key="5">
    <source>
        <dbReference type="EMBL" id="CAL1581657.1"/>
    </source>
</evidence>
<dbReference type="Pfam" id="PF00385">
    <property type="entry name" value="Chromo"/>
    <property type="match status" value="1"/>
</dbReference>
<dbReference type="FunFam" id="2.40.50.40:FF:000022">
    <property type="entry name" value="M-phase phosphoprotein 8"/>
    <property type="match status" value="1"/>
</dbReference>
<feature type="domain" description="Chromo" evidence="4">
    <location>
        <begin position="21"/>
        <end position="80"/>
    </location>
</feature>
<dbReference type="GO" id="GO:0005634">
    <property type="term" value="C:nucleus"/>
    <property type="evidence" value="ECO:0007669"/>
    <property type="project" value="UniProtKB-SubCell"/>
</dbReference>
<accession>A0AAV2JVY1</accession>
<feature type="compositionally biased region" description="Basic residues" evidence="3">
    <location>
        <begin position="138"/>
        <end position="149"/>
    </location>
</feature>
<feature type="compositionally biased region" description="Basic and acidic residues" evidence="3">
    <location>
        <begin position="1"/>
        <end position="10"/>
    </location>
</feature>
<feature type="region of interest" description="Disordered" evidence="3">
    <location>
        <begin position="1"/>
        <end position="20"/>
    </location>
</feature>
<dbReference type="EMBL" id="OZ035837">
    <property type="protein sequence ID" value="CAL1581657.1"/>
    <property type="molecule type" value="Genomic_DNA"/>
</dbReference>
<gene>
    <name evidence="5" type="ORF">KC01_LOCUS12395</name>
</gene>
<dbReference type="PROSITE" id="PS00598">
    <property type="entry name" value="CHROMO_1"/>
    <property type="match status" value="1"/>
</dbReference>
<feature type="compositionally biased region" description="Basic and acidic residues" evidence="3">
    <location>
        <begin position="418"/>
        <end position="447"/>
    </location>
</feature>
<keyword evidence="6" id="KW-1185">Reference proteome</keyword>
<feature type="compositionally biased region" description="Basic and acidic residues" evidence="3">
    <location>
        <begin position="465"/>
        <end position="474"/>
    </location>
</feature>
<feature type="compositionally biased region" description="Acidic residues" evidence="3">
    <location>
        <begin position="11"/>
        <end position="20"/>
    </location>
</feature>
<name>A0AAV2JVY1_KNICA</name>
<feature type="compositionally biased region" description="Basic and acidic residues" evidence="3">
    <location>
        <begin position="349"/>
        <end position="369"/>
    </location>
</feature>
<dbReference type="InterPro" id="IPR000953">
    <property type="entry name" value="Chromo/chromo_shadow_dom"/>
</dbReference>
<dbReference type="SMART" id="SM00298">
    <property type="entry name" value="CHROMO"/>
    <property type="match status" value="1"/>
</dbReference>
<dbReference type="AlphaFoldDB" id="A0AAV2JVY1"/>
<feature type="region of interest" description="Disordered" evidence="3">
    <location>
        <begin position="76"/>
        <end position="260"/>
    </location>
</feature>
<evidence type="ECO:0000256" key="1">
    <source>
        <dbReference type="ARBA" id="ARBA00004123"/>
    </source>
</evidence>
<dbReference type="CDD" id="cd18633">
    <property type="entry name" value="CD_MMP8"/>
    <property type="match status" value="1"/>
</dbReference>
<dbReference type="InterPro" id="IPR023779">
    <property type="entry name" value="Chromodomain_CS"/>
</dbReference>
<protein>
    <recommendedName>
        <fullName evidence="4">Chromo domain-containing protein</fullName>
    </recommendedName>
</protein>
<dbReference type="SUPFAM" id="SSF54160">
    <property type="entry name" value="Chromo domain-like"/>
    <property type="match status" value="1"/>
</dbReference>
<dbReference type="Proteomes" id="UP001497482">
    <property type="component" value="Chromosome 15"/>
</dbReference>
<proteinExistence type="predicted"/>
<evidence type="ECO:0000259" key="4">
    <source>
        <dbReference type="PROSITE" id="PS50013"/>
    </source>
</evidence>
<keyword evidence="2" id="KW-0539">Nucleus</keyword>
<evidence type="ECO:0000313" key="6">
    <source>
        <dbReference type="Proteomes" id="UP001497482"/>
    </source>
</evidence>
<feature type="compositionally biased region" description="Acidic residues" evidence="3">
    <location>
        <begin position="238"/>
        <end position="256"/>
    </location>
</feature>
<evidence type="ECO:0000256" key="2">
    <source>
        <dbReference type="ARBA" id="ARBA00023242"/>
    </source>
</evidence>